<keyword evidence="1 4" id="KW-0378">Hydrolase</keyword>
<dbReference type="Pfam" id="PF03629">
    <property type="entry name" value="SASA"/>
    <property type="match status" value="1"/>
</dbReference>
<dbReference type="SUPFAM" id="SSF52266">
    <property type="entry name" value="SGNH hydrolase"/>
    <property type="match status" value="1"/>
</dbReference>
<evidence type="ECO:0000259" key="3">
    <source>
        <dbReference type="Pfam" id="PF03629"/>
    </source>
</evidence>
<keyword evidence="5" id="KW-1185">Reference proteome</keyword>
<evidence type="ECO:0000313" key="4">
    <source>
        <dbReference type="EMBL" id="MBB5057127.1"/>
    </source>
</evidence>
<dbReference type="InterPro" id="IPR039329">
    <property type="entry name" value="SIAE"/>
</dbReference>
<evidence type="ECO:0000256" key="2">
    <source>
        <dbReference type="SAM" id="MobiDB-lite"/>
    </source>
</evidence>
<dbReference type="AlphaFoldDB" id="A0A7W7ZC75"/>
<dbReference type="PANTHER" id="PTHR22901">
    <property type="entry name" value="SIALATE O-ACETYLESTERASE"/>
    <property type="match status" value="1"/>
</dbReference>
<dbReference type="Gene3D" id="3.40.50.1110">
    <property type="entry name" value="SGNH hydrolase"/>
    <property type="match status" value="1"/>
</dbReference>
<dbReference type="PANTHER" id="PTHR22901:SF0">
    <property type="entry name" value="SIALATE O-ACETYLESTERASE"/>
    <property type="match status" value="1"/>
</dbReference>
<evidence type="ECO:0000256" key="1">
    <source>
        <dbReference type="ARBA" id="ARBA00022801"/>
    </source>
</evidence>
<gene>
    <name evidence="4" type="ORF">HDF16_001812</name>
</gene>
<proteinExistence type="predicted"/>
<organism evidence="4 5">
    <name type="scientific">Granulicella aggregans</name>
    <dbReference type="NCBI Taxonomy" id="474949"/>
    <lineage>
        <taxon>Bacteria</taxon>
        <taxon>Pseudomonadati</taxon>
        <taxon>Acidobacteriota</taxon>
        <taxon>Terriglobia</taxon>
        <taxon>Terriglobales</taxon>
        <taxon>Acidobacteriaceae</taxon>
        <taxon>Granulicella</taxon>
    </lineage>
</organism>
<reference evidence="4 5" key="1">
    <citation type="submission" date="2020-08" db="EMBL/GenBank/DDBJ databases">
        <title>Genomic Encyclopedia of Type Strains, Phase IV (KMG-V): Genome sequencing to study the core and pangenomes of soil and plant-associated prokaryotes.</title>
        <authorList>
            <person name="Whitman W."/>
        </authorList>
    </citation>
    <scope>NUCLEOTIDE SEQUENCE [LARGE SCALE GENOMIC DNA]</scope>
    <source>
        <strain evidence="4 5">M8UP14</strain>
    </source>
</reference>
<dbReference type="EC" id="3.1.1.53" evidence="4"/>
<feature type="region of interest" description="Disordered" evidence="2">
    <location>
        <begin position="252"/>
        <end position="271"/>
    </location>
</feature>
<feature type="domain" description="Sialate O-acetylesterase" evidence="3">
    <location>
        <begin position="276"/>
        <end position="384"/>
    </location>
</feature>
<evidence type="ECO:0000313" key="5">
    <source>
        <dbReference type="Proteomes" id="UP000540989"/>
    </source>
</evidence>
<dbReference type="GO" id="GO:0001681">
    <property type="term" value="F:sialate O-acetylesterase activity"/>
    <property type="evidence" value="ECO:0007669"/>
    <property type="project" value="UniProtKB-EC"/>
</dbReference>
<dbReference type="EMBL" id="JACHIP010000002">
    <property type="protein sequence ID" value="MBB5057127.1"/>
    <property type="molecule type" value="Genomic_DNA"/>
</dbReference>
<dbReference type="InterPro" id="IPR036514">
    <property type="entry name" value="SGNH_hydro_sf"/>
</dbReference>
<name>A0A7W7ZC75_9BACT</name>
<protein>
    <submittedName>
        <fullName evidence="4">Sialate O-acetylesterase</fullName>
        <ecNumber evidence="4">3.1.1.53</ecNumber>
    </submittedName>
</protein>
<accession>A0A7W7ZC75</accession>
<comment type="caution">
    <text evidence="4">The sequence shown here is derived from an EMBL/GenBank/DDBJ whole genome shotgun (WGS) entry which is preliminary data.</text>
</comment>
<dbReference type="GO" id="GO:0005975">
    <property type="term" value="P:carbohydrate metabolic process"/>
    <property type="evidence" value="ECO:0007669"/>
    <property type="project" value="TreeGrafter"/>
</dbReference>
<dbReference type="InterPro" id="IPR005181">
    <property type="entry name" value="SASA"/>
</dbReference>
<sequence length="508" mass="55166">MSRSQGTFLSVASAVMLISNAGPLPAEVVLPHILSDHGVLQREAPIHIWGWASSNEKIQVEFHAQKRGVTANQYGEWGLWLAPESAGGPFTLSVKGQSGTPIVYSDMLVGDVWFASGQSNMEMPLKGFGADTLVKDGDKEIAGATKPQIRLLLVGHKTASFPQQDFNGTWTQCTPETAKDFSAVAYFFGREIQQKEHVPIGLIDSTWGGTPVEAWASLDALAADASLTPAFASWAKFSDGQTRLTSIAAEEKREDAAAEAAHQPKPKHPWHPFPESWEPAQLYNGMIAPATPYTIKGAIWYQGETNSPPERAPLYSKLFSTMIHDWRERWNQGAFPFLYVQISSFNSPGENWGLLRDQQRRTLSVANTAMAVSLDYGLADNVHPPNKQIVGGRLALAAEALAYNKPVEYSGPAYRTMTVEGSKARLYFDHAGTGLSAKGGKLVGFEIAGKDHNYVPAEAVVEGQSVLVSTDAVAEPVSVRYAWQGFTSANLYNSAGLPTSTFTTEPSY</sequence>
<dbReference type="Proteomes" id="UP000540989">
    <property type="component" value="Unassembled WGS sequence"/>
</dbReference>